<accession>A0ABW6FAQ7</accession>
<reference evidence="1 2" key="1">
    <citation type="submission" date="2024-09" db="EMBL/GenBank/DDBJ databases">
        <title>The Natural Products Discovery Center: Release of the First 8490 Sequenced Strains for Exploring Actinobacteria Biosynthetic Diversity.</title>
        <authorList>
            <person name="Kalkreuter E."/>
            <person name="Kautsar S.A."/>
            <person name="Yang D."/>
            <person name="Bader C.D."/>
            <person name="Teijaro C.N."/>
            <person name="Fluegel L."/>
            <person name="Davis C.M."/>
            <person name="Simpson J.R."/>
            <person name="Lauterbach L."/>
            <person name="Steele A.D."/>
            <person name="Gui C."/>
            <person name="Meng S."/>
            <person name="Li G."/>
            <person name="Viehrig K."/>
            <person name="Ye F."/>
            <person name="Su P."/>
            <person name="Kiefer A.F."/>
            <person name="Nichols A."/>
            <person name="Cepeda A.J."/>
            <person name="Yan W."/>
            <person name="Fan B."/>
            <person name="Jiang Y."/>
            <person name="Adhikari A."/>
            <person name="Zheng C.-J."/>
            <person name="Schuster L."/>
            <person name="Cowan T.M."/>
            <person name="Smanski M.J."/>
            <person name="Chevrette M.G."/>
            <person name="De Carvalho L.P.S."/>
            <person name="Shen B."/>
        </authorList>
    </citation>
    <scope>NUCLEOTIDE SEQUENCE [LARGE SCALE GENOMIC DNA]</scope>
    <source>
        <strain evidence="1 2">NPDC058428</strain>
    </source>
</reference>
<name>A0ABW6FAQ7_9ACTN</name>
<evidence type="ECO:0000313" key="1">
    <source>
        <dbReference type="EMBL" id="MFD4826719.1"/>
    </source>
</evidence>
<proteinExistence type="predicted"/>
<evidence type="ECO:0000313" key="2">
    <source>
        <dbReference type="Proteomes" id="UP001598352"/>
    </source>
</evidence>
<organism evidence="1 2">
    <name type="scientific">Streptomyces rubiginosohelvolus</name>
    <dbReference type="NCBI Taxonomy" id="67362"/>
    <lineage>
        <taxon>Bacteria</taxon>
        <taxon>Bacillati</taxon>
        <taxon>Actinomycetota</taxon>
        <taxon>Actinomycetes</taxon>
        <taxon>Kitasatosporales</taxon>
        <taxon>Streptomycetaceae</taxon>
        <taxon>Streptomyces</taxon>
    </lineage>
</organism>
<dbReference type="RefSeq" id="WP_382776873.1">
    <property type="nucleotide sequence ID" value="NZ_JBHXED010000043.1"/>
</dbReference>
<dbReference type="Proteomes" id="UP001598352">
    <property type="component" value="Unassembled WGS sequence"/>
</dbReference>
<dbReference type="EMBL" id="JBHXKZ010000032">
    <property type="protein sequence ID" value="MFD4826719.1"/>
    <property type="molecule type" value="Genomic_DNA"/>
</dbReference>
<keyword evidence="2" id="KW-1185">Reference proteome</keyword>
<sequence>MSSVPINAISSQEMQRLAFIRLLVQQGVEQAARPEPIAAAAILTFHDAVELFLMLASEHLGVTVPDKGGFVPRYFDSLHPDKAGPAGVDLAGRLGVKRLTDHRNAFKHAAALPSGTAVVQARDDTERFFEENTPKVFNIPFDSIDMVELIPQPSTREQTRTARRAWQQGDHLKAMGTLALAFEELFTTHVMNPDHGYSPFAFGPAVEHGAFMGRDIARAITAANGERTHRNPTRGVDQVGKQVQQLSSTVFEMQAALRVMTLGIDLHRYFRFKALSPDVDKYADQRVEFYDAGGRFQADEDGFAYCEQFVLAAALRLAELGGHTTPTWRDAR</sequence>
<protein>
    <submittedName>
        <fullName evidence="1">Uncharacterized protein</fullName>
    </submittedName>
</protein>
<comment type="caution">
    <text evidence="1">The sequence shown here is derived from an EMBL/GenBank/DDBJ whole genome shotgun (WGS) entry which is preliminary data.</text>
</comment>
<gene>
    <name evidence="1" type="ORF">ACFWOQ_29510</name>
</gene>